<reference evidence="1 2" key="1">
    <citation type="submission" date="2018-07" db="EMBL/GenBank/DDBJ databases">
        <title>Genome sequence of Azospirillum sp. ATCC 49961.</title>
        <authorList>
            <person name="Sant'Anna F.H."/>
            <person name="Baldani J.I."/>
            <person name="Zilli J.E."/>
            <person name="Reis V.M."/>
            <person name="Hartmann A."/>
            <person name="Cruz L."/>
            <person name="de Souza E.M."/>
            <person name="de Oliveira Pedrosa F."/>
            <person name="Passaglia L.M.P."/>
        </authorList>
    </citation>
    <scope>NUCLEOTIDE SEQUENCE [LARGE SCALE GENOMIC DNA]</scope>
    <source>
        <strain evidence="1 2">ATCC 49961</strain>
    </source>
</reference>
<dbReference type="InterPro" id="IPR025543">
    <property type="entry name" value="Dodecin-like"/>
</dbReference>
<dbReference type="EMBL" id="QOKW01000036">
    <property type="protein sequence ID" value="KAA0676378.1"/>
    <property type="molecule type" value="Genomic_DNA"/>
</dbReference>
<dbReference type="Proteomes" id="UP000480854">
    <property type="component" value="Unassembled WGS sequence"/>
</dbReference>
<dbReference type="InterPro" id="IPR036694">
    <property type="entry name" value="Dodecin-like_sf"/>
</dbReference>
<dbReference type="RefSeq" id="WP_149472042.1">
    <property type="nucleotide sequence ID" value="NZ_QOKW01000036.1"/>
</dbReference>
<accession>A0A9W7NFG2</accession>
<dbReference type="NCBIfam" id="NF043052">
    <property type="entry name" value="DodecBact"/>
    <property type="match status" value="1"/>
</dbReference>
<evidence type="ECO:0000313" key="1">
    <source>
        <dbReference type="EMBL" id="KAA0676378.1"/>
    </source>
</evidence>
<proteinExistence type="predicted"/>
<comment type="caution">
    <text evidence="1">The sequence shown here is derived from an EMBL/GenBank/DDBJ whole genome shotgun (WGS) entry which is preliminary data.</text>
</comment>
<organism evidence="1 2">
    <name type="scientific">Roseomonas genomospecies 6</name>
    <dbReference type="NCBI Taxonomy" id="214106"/>
    <lineage>
        <taxon>Bacteria</taxon>
        <taxon>Pseudomonadati</taxon>
        <taxon>Pseudomonadota</taxon>
        <taxon>Alphaproteobacteria</taxon>
        <taxon>Acetobacterales</taxon>
        <taxon>Roseomonadaceae</taxon>
        <taxon>Roseomonas</taxon>
    </lineage>
</organism>
<keyword evidence="2" id="KW-1185">Reference proteome</keyword>
<dbReference type="Gene3D" id="3.30.1660.10">
    <property type="entry name" value="Flavin-binding protein dodecin"/>
    <property type="match status" value="1"/>
</dbReference>
<dbReference type="Pfam" id="PF07311">
    <property type="entry name" value="Dodecin"/>
    <property type="match status" value="1"/>
</dbReference>
<dbReference type="PANTHER" id="PTHR39324">
    <property type="entry name" value="CALCIUM DODECIN"/>
    <property type="match status" value="1"/>
</dbReference>
<name>A0A9W7NFG2_9PROT</name>
<dbReference type="InterPro" id="IPR050049">
    <property type="entry name" value="Dodecin_bact"/>
</dbReference>
<sequence>MSNHVYKKVEIVGTAETSIDDAIRNGIERAAKTLKNVDWFEVGEIRGHVSGGKVAHFQVVMKVGFRLEE</sequence>
<dbReference type="InterPro" id="IPR009923">
    <property type="entry name" value="Dodecin"/>
</dbReference>
<dbReference type="PANTHER" id="PTHR39324:SF1">
    <property type="entry name" value="CALCIUM DODECIN"/>
    <property type="match status" value="1"/>
</dbReference>
<dbReference type="OrthoDB" id="9805889at2"/>
<protein>
    <submittedName>
        <fullName evidence="1">Dodecin flavoprotein</fullName>
    </submittedName>
</protein>
<gene>
    <name evidence="1" type="ORF">DS843_27565</name>
</gene>
<dbReference type="SUPFAM" id="SSF89807">
    <property type="entry name" value="Dodecin-like"/>
    <property type="match status" value="1"/>
</dbReference>
<dbReference type="AlphaFoldDB" id="A0A9W7NFG2"/>
<evidence type="ECO:0000313" key="2">
    <source>
        <dbReference type="Proteomes" id="UP000480854"/>
    </source>
</evidence>